<reference evidence="1 2" key="1">
    <citation type="journal article" date="2022" name="Allergy">
        <title>Genome assembly and annotation of Periplaneta americana reveal a comprehensive cockroach allergen profile.</title>
        <authorList>
            <person name="Wang L."/>
            <person name="Xiong Q."/>
            <person name="Saelim N."/>
            <person name="Wang L."/>
            <person name="Nong W."/>
            <person name="Wan A.T."/>
            <person name="Shi M."/>
            <person name="Liu X."/>
            <person name="Cao Q."/>
            <person name="Hui J.H.L."/>
            <person name="Sookrung N."/>
            <person name="Leung T.F."/>
            <person name="Tungtrongchitr A."/>
            <person name="Tsui S.K.W."/>
        </authorList>
    </citation>
    <scope>NUCLEOTIDE SEQUENCE [LARGE SCALE GENOMIC DNA]</scope>
    <source>
        <strain evidence="1">PWHHKU_190912</strain>
    </source>
</reference>
<proteinExistence type="predicted"/>
<dbReference type="InterPro" id="IPR043502">
    <property type="entry name" value="DNA/RNA_pol_sf"/>
</dbReference>
<dbReference type="EMBL" id="JAJSOF020000005">
    <property type="protein sequence ID" value="KAJ4447697.1"/>
    <property type="molecule type" value="Genomic_DNA"/>
</dbReference>
<dbReference type="InterPro" id="IPR023211">
    <property type="entry name" value="DNA_pol_palm_dom_sf"/>
</dbReference>
<comment type="caution">
    <text evidence="1">The sequence shown here is derived from an EMBL/GenBank/DDBJ whole genome shotgun (WGS) entry which is preliminary data.</text>
</comment>
<keyword evidence="2" id="KW-1185">Reference proteome</keyword>
<evidence type="ECO:0008006" key="3">
    <source>
        <dbReference type="Google" id="ProtNLM"/>
    </source>
</evidence>
<evidence type="ECO:0000313" key="1">
    <source>
        <dbReference type="EMBL" id="KAJ4447697.1"/>
    </source>
</evidence>
<dbReference type="PANTHER" id="PTHR31511:SF12">
    <property type="entry name" value="RHO TERMINATION FACTOR N-TERMINAL DOMAIN-CONTAINING PROTEIN"/>
    <property type="match status" value="1"/>
</dbReference>
<dbReference type="PANTHER" id="PTHR31511">
    <property type="entry name" value="PROTEIN CBG23764"/>
    <property type="match status" value="1"/>
</dbReference>
<name>A0ABQ8TNS6_PERAM</name>
<gene>
    <name evidence="1" type="ORF">ANN_09705</name>
</gene>
<protein>
    <recommendedName>
        <fullName evidence="3">DNA-directed DNA polymerase</fullName>
    </recommendedName>
</protein>
<accession>A0ABQ8TNS6</accession>
<dbReference type="Gene3D" id="3.90.1600.10">
    <property type="entry name" value="Palm domain of DNA polymerase"/>
    <property type="match status" value="1"/>
</dbReference>
<dbReference type="SUPFAM" id="SSF56672">
    <property type="entry name" value="DNA/RNA polymerases"/>
    <property type="match status" value="1"/>
</dbReference>
<evidence type="ECO:0000313" key="2">
    <source>
        <dbReference type="Proteomes" id="UP001148838"/>
    </source>
</evidence>
<dbReference type="Proteomes" id="UP001148838">
    <property type="component" value="Unassembled WGS sequence"/>
</dbReference>
<organism evidence="1 2">
    <name type="scientific">Periplaneta americana</name>
    <name type="common">American cockroach</name>
    <name type="synonym">Blatta americana</name>
    <dbReference type="NCBI Taxonomy" id="6978"/>
    <lineage>
        <taxon>Eukaryota</taxon>
        <taxon>Metazoa</taxon>
        <taxon>Ecdysozoa</taxon>
        <taxon>Arthropoda</taxon>
        <taxon>Hexapoda</taxon>
        <taxon>Insecta</taxon>
        <taxon>Pterygota</taxon>
        <taxon>Neoptera</taxon>
        <taxon>Polyneoptera</taxon>
        <taxon>Dictyoptera</taxon>
        <taxon>Blattodea</taxon>
        <taxon>Blattoidea</taxon>
        <taxon>Blattidae</taxon>
        <taxon>Blattinae</taxon>
        <taxon>Periplaneta</taxon>
    </lineage>
</organism>
<sequence length="1222" mass="141263">MTFHGIAVHTLGITVNDLDNCIPVAAVTKTRTVVITCDRQPMNNTCLGNGEHLIECSDPCESHLRVWRELCDPSCLTYKEKPESVDVVVKAARKRFCRERCEDTCPNYKPKPEIVKVVVDEKKANRKNRFWRENCIETCPNHKAVTDVKGAYEKVNGDENAAPVMNTARVDVMPPSTPASEMVTSPFSGAVAIPTSISGMVPQPTSGTDAVPMVASTSSQVCSGSVFALSDRAFKNRLKTYIALNLTNHESELKDILECVTNEMQDILKRHLSEYSALKFNIFVECMFASVHNETIFHNFKSKNDVLYQYSDIREFINKQKEKILKEFEECSTKGSGLFYVKLHKLELRVNKYTPLMGGSAYIELPRRYKNSKSLVNIANSDIYCFKYCILSKFLDRDKDLMLSYENRPDLECKYDWCIDFPVGINDIAKFEKHNDISINVFALDENDDVFPLRMCEKELPDHRDLLYISNEITSHYCCITNFSALVRPQLTAAVGSQIAVCKRCFAYFRHNEVRSCAERLKDHESVCSQFSAVRSVFPYKDYLSFDHPEFSQKVRFVIYADFECLLEPIENCHGNPDSSYTVQYQKHTPFSYCYVLKDSQDTYTDMKLYRGRDAANHFVQDMVMETKKIEQILFQDIKEMIPLTSEENDAYLKANICHICKKDRLEDNCLPPKENFFSKLTNEHITEEDYNHAKSVWETFNIQTLGEYSDLYLKSDTLILTDVFENFREMCLKAYDLDCMYYYTVPGLAYSAMLKLTGVELQLIKDMTMLLLFEQGIRGGICQCVTRHAVANDPKSDNFDDSKPPSAIYYVDANNLYGFAMSQKLPYGGFAWLTDEEIHHFDLQAVNDDSEIGYVLEVDIEYPNHLFEKHKELPFCAEFAKPPGGKHKKLLTTLHSKQNYVAHYKLLQQAVDHGLQIVKIHRAIKFKQSHWLKQYIDLNTEMRRNANNDFEKDFFKLMNNAVFGKTMENVRKRTHFRLVSNDEKLKKLISKPYFLDRVIYAENLVGIHLRQTQILFDKALYVGMCILELSKVHMYNFHHRIMKEQFGDKFKLCYMDTDSFIYLAQTDDLYHDLQNVRDHLDTSVYSPNHILYSLQNKGVLGKFKDEIPNSHIDEFVGLKAKVYALKCSDFEIKKLKGIKKSVIRNEITFADYASCRESGIPTYSRNNSIRSYFHNVFTMCVNKVTLNSFDDKRVILQDGVNTVPHGYDEPPCKRRRVQECV</sequence>